<dbReference type="InterPro" id="IPR013561">
    <property type="entry name" value="FilR1_middle_dom"/>
</dbReference>
<dbReference type="EMBL" id="JBHTAA010000001">
    <property type="protein sequence ID" value="MFC7202171.1"/>
    <property type="molecule type" value="Genomic_DNA"/>
</dbReference>
<feature type="domain" description="Methanogenesis regulatory protein FilR1 middle" evidence="1">
    <location>
        <begin position="70"/>
        <end position="197"/>
    </location>
</feature>
<organism evidence="2 3">
    <name type="scientific">Haloferax namakaokahaiae</name>
    <dbReference type="NCBI Taxonomy" id="1748331"/>
    <lineage>
        <taxon>Archaea</taxon>
        <taxon>Methanobacteriati</taxon>
        <taxon>Methanobacteriota</taxon>
        <taxon>Stenosarchaea group</taxon>
        <taxon>Halobacteria</taxon>
        <taxon>Halobacteriales</taxon>
        <taxon>Haloferacaceae</taxon>
        <taxon>Haloferax</taxon>
    </lineage>
</organism>
<dbReference type="RefSeq" id="WP_390221473.1">
    <property type="nucleotide sequence ID" value="NZ_JBHTAA010000001.1"/>
</dbReference>
<name>A0ABD5ZAI1_9EURY</name>
<dbReference type="Proteomes" id="UP001596481">
    <property type="component" value="Unassembled WGS sequence"/>
</dbReference>
<evidence type="ECO:0000313" key="3">
    <source>
        <dbReference type="Proteomes" id="UP001596481"/>
    </source>
</evidence>
<accession>A0ABD5ZAI1</accession>
<sequence>MSAQFVTYQDHTYELTLTGKCALSVYSEFEEKIEGVIGAQPLLSMLPADASIDPLFLADAEIHTSSPEIPDSVINELFESIEHSDELYGIAPVAIVGQLEAFYDAATAGGTQVEMIIDEQLFERLLQAPDSRQVMVESVRRERTNIYTASIPFGYGLWAGDDEAGVVVYTDTGIGGIALNDSDKAISWAKSMFDALNEDATLMTLSDIGEA</sequence>
<reference evidence="2 3" key="1">
    <citation type="journal article" date="2019" name="Int. J. Syst. Evol. Microbiol.">
        <title>The Global Catalogue of Microorganisms (GCM) 10K type strain sequencing project: providing services to taxonomists for standard genome sequencing and annotation.</title>
        <authorList>
            <consortium name="The Broad Institute Genomics Platform"/>
            <consortium name="The Broad Institute Genome Sequencing Center for Infectious Disease"/>
            <person name="Wu L."/>
            <person name="Ma J."/>
        </authorList>
    </citation>
    <scope>NUCLEOTIDE SEQUENCE [LARGE SCALE GENOMIC DNA]</scope>
    <source>
        <strain evidence="2 3">DSM 29988</strain>
    </source>
</reference>
<proteinExistence type="predicted"/>
<protein>
    <submittedName>
        <fullName evidence="2">Helix-turn-helix transcriptional regulator</fullName>
    </submittedName>
</protein>
<evidence type="ECO:0000313" key="2">
    <source>
        <dbReference type="EMBL" id="MFC7202171.1"/>
    </source>
</evidence>
<comment type="caution">
    <text evidence="2">The sequence shown here is derived from an EMBL/GenBank/DDBJ whole genome shotgun (WGS) entry which is preliminary data.</text>
</comment>
<dbReference type="Pfam" id="PF08350">
    <property type="entry name" value="FilR1_middle"/>
    <property type="match status" value="1"/>
</dbReference>
<gene>
    <name evidence="2" type="ORF">ACFQJC_01480</name>
</gene>
<evidence type="ECO:0000259" key="1">
    <source>
        <dbReference type="Pfam" id="PF08350"/>
    </source>
</evidence>
<dbReference type="AlphaFoldDB" id="A0ABD5ZAI1"/>
<keyword evidence="3" id="KW-1185">Reference proteome</keyword>